<sequence length="102" mass="10864">MGENNTFDQHPPSNRAGLRAAVVPVLALGVVLAGCLVAWNGQVKSSFGWFAYAPLSNDFFSGSGMAFVTQGTQIGLAIAVAGLLVLAFWAGFRLGRRPRRRL</sequence>
<protein>
    <submittedName>
        <fullName evidence="2">Uncharacterized protein</fullName>
    </submittedName>
</protein>
<accession>A0A0V8IQ81</accession>
<proteinExistence type="predicted"/>
<organism evidence="2 3">
    <name type="scientific">Pseudarthrobacter enclensis</name>
    <dbReference type="NCBI Taxonomy" id="993070"/>
    <lineage>
        <taxon>Bacteria</taxon>
        <taxon>Bacillati</taxon>
        <taxon>Actinomycetota</taxon>
        <taxon>Actinomycetes</taxon>
        <taxon>Micrococcales</taxon>
        <taxon>Micrococcaceae</taxon>
        <taxon>Pseudarthrobacter</taxon>
    </lineage>
</organism>
<keyword evidence="1" id="KW-0812">Transmembrane</keyword>
<evidence type="ECO:0000313" key="2">
    <source>
        <dbReference type="EMBL" id="KSU76672.1"/>
    </source>
</evidence>
<dbReference type="AlphaFoldDB" id="A0A0V8IQ81"/>
<feature type="transmembrane region" description="Helical" evidence="1">
    <location>
        <begin position="74"/>
        <end position="92"/>
    </location>
</feature>
<dbReference type="EMBL" id="LNQM01000003">
    <property type="protein sequence ID" value="KSU76672.1"/>
    <property type="molecule type" value="Genomic_DNA"/>
</dbReference>
<gene>
    <name evidence="2" type="ORF">AS031_08640</name>
</gene>
<reference evidence="2 3" key="1">
    <citation type="journal article" date="2014" name="Arch. Microbiol.">
        <title>Arthrobacter enclensis sp. nov., isolated from sediment sample.</title>
        <authorList>
            <person name="Dastager S.G."/>
            <person name="Liu Q."/>
            <person name="Tang S.K."/>
            <person name="Krishnamurthi S."/>
            <person name="Lee J.C."/>
            <person name="Li W.J."/>
        </authorList>
    </citation>
    <scope>NUCLEOTIDE SEQUENCE [LARGE SCALE GENOMIC DNA]</scope>
    <source>
        <strain evidence="2 3">NIO-1008</strain>
    </source>
</reference>
<keyword evidence="3" id="KW-1185">Reference proteome</keyword>
<comment type="caution">
    <text evidence="2">The sequence shown here is derived from an EMBL/GenBank/DDBJ whole genome shotgun (WGS) entry which is preliminary data.</text>
</comment>
<dbReference type="Proteomes" id="UP000053199">
    <property type="component" value="Unassembled WGS sequence"/>
</dbReference>
<feature type="transmembrane region" description="Helical" evidence="1">
    <location>
        <begin position="20"/>
        <end position="39"/>
    </location>
</feature>
<dbReference type="RefSeq" id="WP_058267744.1">
    <property type="nucleotide sequence ID" value="NZ_FMAZ01000003.1"/>
</dbReference>
<keyword evidence="1" id="KW-0472">Membrane</keyword>
<dbReference type="OrthoDB" id="4953325at2"/>
<evidence type="ECO:0000313" key="3">
    <source>
        <dbReference type="Proteomes" id="UP000053199"/>
    </source>
</evidence>
<keyword evidence="1" id="KW-1133">Transmembrane helix</keyword>
<evidence type="ECO:0000256" key="1">
    <source>
        <dbReference type="SAM" id="Phobius"/>
    </source>
</evidence>
<name>A0A0V8IQ81_9MICC</name>